<dbReference type="PANTHER" id="PTHR30450:SF14">
    <property type="entry name" value="TRANSPORTER, PERMEASE PROTEIN, PUTATIVE-RELATED"/>
    <property type="match status" value="1"/>
</dbReference>
<dbReference type="PANTHER" id="PTHR30450">
    <property type="entry name" value="ABC TRANSPORTER PERMEASE"/>
    <property type="match status" value="1"/>
</dbReference>
<protein>
    <submittedName>
        <fullName evidence="8">D-methionine transport system permease protein</fullName>
    </submittedName>
</protein>
<gene>
    <name evidence="8" type="ORF">EDD42_1289</name>
</gene>
<dbReference type="EMBL" id="RKHL01000001">
    <property type="protein sequence ID" value="ROR81235.1"/>
    <property type="molecule type" value="Genomic_DNA"/>
</dbReference>
<dbReference type="Pfam" id="PF00528">
    <property type="entry name" value="BPD_transp_1"/>
    <property type="match status" value="1"/>
</dbReference>
<name>A0A1S7B7X4_9MICO</name>
<keyword evidence="2 7" id="KW-0813">Transport</keyword>
<dbReference type="RefSeq" id="WP_064296483.1">
    <property type="nucleotide sequence ID" value="NZ_CP019402.1"/>
</dbReference>
<evidence type="ECO:0000256" key="4">
    <source>
        <dbReference type="ARBA" id="ARBA00022692"/>
    </source>
</evidence>
<keyword evidence="5 7" id="KW-1133">Transmembrane helix</keyword>
<reference evidence="8 9" key="1">
    <citation type="submission" date="2018-11" db="EMBL/GenBank/DDBJ databases">
        <title>Sequencing the genomes of 1000 actinobacteria strains.</title>
        <authorList>
            <person name="Klenk H.-P."/>
        </authorList>
    </citation>
    <scope>NUCLEOTIDE SEQUENCE [LARGE SCALE GENOMIC DNA]</scope>
    <source>
        <strain evidence="8 9">DSM 14012</strain>
    </source>
</reference>
<evidence type="ECO:0000256" key="5">
    <source>
        <dbReference type="ARBA" id="ARBA00022989"/>
    </source>
</evidence>
<dbReference type="STRING" id="150123.BWO91_06925"/>
<keyword evidence="6 7" id="KW-0472">Membrane</keyword>
<dbReference type="InterPro" id="IPR000515">
    <property type="entry name" value="MetI-like"/>
</dbReference>
<feature type="transmembrane region" description="Helical" evidence="7">
    <location>
        <begin position="54"/>
        <end position="77"/>
    </location>
</feature>
<dbReference type="GO" id="GO:0048473">
    <property type="term" value="P:D-methionine transmembrane transport"/>
    <property type="evidence" value="ECO:0007669"/>
    <property type="project" value="TreeGrafter"/>
</dbReference>
<feature type="transmembrane region" description="Helical" evidence="7">
    <location>
        <begin position="83"/>
        <end position="106"/>
    </location>
</feature>
<dbReference type="PROSITE" id="PS50928">
    <property type="entry name" value="ABC_TM1"/>
    <property type="match status" value="1"/>
</dbReference>
<dbReference type="OrthoDB" id="9793490at2"/>
<dbReference type="InterPro" id="IPR051322">
    <property type="entry name" value="AA_ABC_Transporter_Permease"/>
</dbReference>
<evidence type="ECO:0000313" key="8">
    <source>
        <dbReference type="EMBL" id="ROR81235.1"/>
    </source>
</evidence>
<dbReference type="GO" id="GO:0005886">
    <property type="term" value="C:plasma membrane"/>
    <property type="evidence" value="ECO:0007669"/>
    <property type="project" value="UniProtKB-SubCell"/>
</dbReference>
<evidence type="ECO:0000313" key="9">
    <source>
        <dbReference type="Proteomes" id="UP000266915"/>
    </source>
</evidence>
<keyword evidence="3" id="KW-1003">Cell membrane</keyword>
<dbReference type="AlphaFoldDB" id="A0A1S7B7X4"/>
<evidence type="ECO:0000256" key="7">
    <source>
        <dbReference type="RuleBase" id="RU363032"/>
    </source>
</evidence>
<dbReference type="InterPro" id="IPR035906">
    <property type="entry name" value="MetI-like_sf"/>
</dbReference>
<evidence type="ECO:0000256" key="3">
    <source>
        <dbReference type="ARBA" id="ARBA00022475"/>
    </source>
</evidence>
<comment type="similarity">
    <text evidence="7">Belongs to the binding-protein-dependent transport system permease family.</text>
</comment>
<comment type="caution">
    <text evidence="8">The sequence shown here is derived from an EMBL/GenBank/DDBJ whole genome shotgun (WGS) entry which is preliminary data.</text>
</comment>
<keyword evidence="9" id="KW-1185">Reference proteome</keyword>
<feature type="transmembrane region" description="Helical" evidence="7">
    <location>
        <begin position="144"/>
        <end position="169"/>
    </location>
</feature>
<dbReference type="KEGG" id="pflu:BWO91_06925"/>
<evidence type="ECO:0000256" key="1">
    <source>
        <dbReference type="ARBA" id="ARBA00004651"/>
    </source>
</evidence>
<comment type="subcellular location">
    <subcellularLocation>
        <location evidence="1 7">Cell membrane</location>
        <topology evidence="1 7">Multi-pass membrane protein</topology>
    </subcellularLocation>
</comment>
<dbReference type="Gene3D" id="1.10.3720.10">
    <property type="entry name" value="MetI-like"/>
    <property type="match status" value="1"/>
</dbReference>
<organism evidence="8 9">
    <name type="scientific">Plantibacter flavus</name>
    <dbReference type="NCBI Taxonomy" id="150123"/>
    <lineage>
        <taxon>Bacteria</taxon>
        <taxon>Bacillati</taxon>
        <taxon>Actinomycetota</taxon>
        <taxon>Actinomycetes</taxon>
        <taxon>Micrococcales</taxon>
        <taxon>Microbacteriaceae</taxon>
        <taxon>Plantibacter</taxon>
    </lineage>
</organism>
<dbReference type="SUPFAM" id="SSF161098">
    <property type="entry name" value="MetI-like"/>
    <property type="match status" value="1"/>
</dbReference>
<accession>A0A1S7B7X4</accession>
<keyword evidence="4 7" id="KW-0812">Transmembrane</keyword>
<sequence>MDALIDLLPKLGDATVETLYLVSFSLLFGGIAGLVVGTGLYVTRPGNLYSHPVLYGVLNVIVNIFRPIPFIIFLAAAQPLSRLVIGTGIGANAFIFIISLAATFGISRIVEQNLLTVSPGVIEASRAAGASRLRTLLSIVLPEALGPLILGYTFVFVVIVDMSAVAGFIGGGGLGAFAIQYGFRQFEPVVTWAAVIIIILLVQLIQFFGNWLARKILRR</sequence>
<proteinExistence type="inferred from homology"/>
<evidence type="ECO:0000256" key="6">
    <source>
        <dbReference type="ARBA" id="ARBA00023136"/>
    </source>
</evidence>
<feature type="transmembrane region" description="Helical" evidence="7">
    <location>
        <begin position="20"/>
        <end position="42"/>
    </location>
</feature>
<feature type="transmembrane region" description="Helical" evidence="7">
    <location>
        <begin position="189"/>
        <end position="213"/>
    </location>
</feature>
<dbReference type="CDD" id="cd06261">
    <property type="entry name" value="TM_PBP2"/>
    <property type="match status" value="1"/>
</dbReference>
<evidence type="ECO:0000256" key="2">
    <source>
        <dbReference type="ARBA" id="ARBA00022448"/>
    </source>
</evidence>
<dbReference type="Proteomes" id="UP000266915">
    <property type="component" value="Unassembled WGS sequence"/>
</dbReference>